<gene>
    <name evidence="2" type="ORF">GCM10007170_41390</name>
</gene>
<evidence type="ECO:0000256" key="1">
    <source>
        <dbReference type="SAM" id="Phobius"/>
    </source>
</evidence>
<evidence type="ECO:0008006" key="4">
    <source>
        <dbReference type="Google" id="ProtNLM"/>
    </source>
</evidence>
<protein>
    <recommendedName>
        <fullName evidence="4">Polyketide cyclase / dehydrase and lipid transport</fullName>
    </recommendedName>
</protein>
<keyword evidence="1" id="KW-0472">Membrane</keyword>
<proteinExistence type="predicted"/>
<reference evidence="3" key="1">
    <citation type="journal article" date="2019" name="Int. J. Syst. Evol. Microbiol.">
        <title>The Global Catalogue of Microorganisms (GCM) 10K type strain sequencing project: providing services to taxonomists for standard genome sequencing and annotation.</title>
        <authorList>
            <consortium name="The Broad Institute Genomics Platform"/>
            <consortium name="The Broad Institute Genome Sequencing Center for Infectious Disease"/>
            <person name="Wu L."/>
            <person name="Ma J."/>
        </authorList>
    </citation>
    <scope>NUCLEOTIDE SEQUENCE [LARGE SCALE GENOMIC DNA]</scope>
    <source>
        <strain evidence="3">CGMCC 1.12778</strain>
    </source>
</reference>
<feature type="transmembrane region" description="Helical" evidence="1">
    <location>
        <begin position="12"/>
        <end position="31"/>
    </location>
</feature>
<name>A0ABQ2AY96_9MICC</name>
<organism evidence="2 3">
    <name type="scientific">Arthrobacter liuii</name>
    <dbReference type="NCBI Taxonomy" id="1476996"/>
    <lineage>
        <taxon>Bacteria</taxon>
        <taxon>Bacillati</taxon>
        <taxon>Actinomycetota</taxon>
        <taxon>Actinomycetes</taxon>
        <taxon>Micrococcales</taxon>
        <taxon>Micrococcaceae</taxon>
        <taxon>Arthrobacter</taxon>
    </lineage>
</organism>
<keyword evidence="1" id="KW-0812">Transmembrane</keyword>
<accession>A0ABQ2AY96</accession>
<keyword evidence="3" id="KW-1185">Reference proteome</keyword>
<comment type="caution">
    <text evidence="2">The sequence shown here is derived from an EMBL/GenBank/DDBJ whole genome shotgun (WGS) entry which is preliminary data.</text>
</comment>
<feature type="transmembrane region" description="Helical" evidence="1">
    <location>
        <begin position="37"/>
        <end position="57"/>
    </location>
</feature>
<dbReference type="SUPFAM" id="SSF55961">
    <property type="entry name" value="Bet v1-like"/>
    <property type="match status" value="1"/>
</dbReference>
<dbReference type="Proteomes" id="UP000643279">
    <property type="component" value="Unassembled WGS sequence"/>
</dbReference>
<keyword evidence="1" id="KW-1133">Transmembrane helix</keyword>
<dbReference type="RefSeq" id="WP_188573405.1">
    <property type="nucleotide sequence ID" value="NZ_BMFW01000036.1"/>
</dbReference>
<evidence type="ECO:0000313" key="3">
    <source>
        <dbReference type="Proteomes" id="UP000643279"/>
    </source>
</evidence>
<evidence type="ECO:0000313" key="2">
    <source>
        <dbReference type="EMBL" id="GGI01594.1"/>
    </source>
</evidence>
<dbReference type="EMBL" id="BMFW01000036">
    <property type="protein sequence ID" value="GGI01594.1"/>
    <property type="molecule type" value="Genomic_DNA"/>
</dbReference>
<sequence length="223" mass="24718">MVTFYKALHNVLFIAGYLSVIVLASVISYYGRKDIGLSFFIIASVMYLLLLVLGTVINRQNSQVLRSATKAGRSRADAPPKLHSLYASASYNHDAHTVWSLIRPAESATFLSDAQRAFTVPGTPPGVGEQQCFIRRDGSVSVIEVIGEEGPWWATTRPIAQDASNQRYTYRLEPAANGCTLTIGAVIEHPANTAFTSDQNEWWESYSRNYLDRIGEVLSARRN</sequence>